<dbReference type="GO" id="GO:0006355">
    <property type="term" value="P:regulation of DNA-templated transcription"/>
    <property type="evidence" value="ECO:0007669"/>
    <property type="project" value="InterPro"/>
</dbReference>
<evidence type="ECO:0000313" key="10">
    <source>
        <dbReference type="EMBL" id="SKB50956.1"/>
    </source>
</evidence>
<name>A0A1T5BUT6_9FIRM</name>
<dbReference type="PANTHER" id="PTHR43214:SF43">
    <property type="entry name" value="TWO-COMPONENT RESPONSE REGULATOR"/>
    <property type="match status" value="1"/>
</dbReference>
<dbReference type="AlphaFoldDB" id="A0A1T5BUT6"/>
<feature type="domain" description="HTH luxR-type" evidence="8">
    <location>
        <begin position="146"/>
        <end position="211"/>
    </location>
</feature>
<evidence type="ECO:0000256" key="4">
    <source>
        <dbReference type="ARBA" id="ARBA00023125"/>
    </source>
</evidence>
<protein>
    <recommendedName>
        <fullName evidence="1">Stage 0 sporulation protein A homolog</fullName>
    </recommendedName>
</protein>
<evidence type="ECO:0000256" key="7">
    <source>
        <dbReference type="PROSITE-ProRule" id="PRU00169"/>
    </source>
</evidence>
<dbReference type="PRINTS" id="PR00038">
    <property type="entry name" value="HTHLUXR"/>
</dbReference>
<evidence type="ECO:0000256" key="5">
    <source>
        <dbReference type="ARBA" id="ARBA00023163"/>
    </source>
</evidence>
<dbReference type="PROSITE" id="PS50043">
    <property type="entry name" value="HTH_LUXR_2"/>
    <property type="match status" value="1"/>
</dbReference>
<evidence type="ECO:0000259" key="9">
    <source>
        <dbReference type="PROSITE" id="PS50110"/>
    </source>
</evidence>
<keyword evidence="4" id="KW-0238">DNA-binding</keyword>
<dbReference type="Pfam" id="PF00072">
    <property type="entry name" value="Response_reg"/>
    <property type="match status" value="1"/>
</dbReference>
<sequence>MIKTIVVDNDALIRDIVQKILEDNSQIELVHKAEDGFDALEYLEINKVDLVLLDIGMPKINGIEVLQKIKNLYPHIKVIMLTSCKDKEIVLKCLNLGADGYLSKDVDCEGIIDAILRVHDGEMVTFPKVSDLIIEDMDYVRKQIEENTKSQKLTKRELQVMSLISKGMSNKAIAKHLEISDKTVKNHVSSILRKLSLNDRTQIAVYTLSNNIF</sequence>
<dbReference type="GO" id="GO:0000160">
    <property type="term" value="P:phosphorelay signal transduction system"/>
    <property type="evidence" value="ECO:0007669"/>
    <property type="project" value="InterPro"/>
</dbReference>
<feature type="modified residue" description="4-aspartylphosphate" evidence="7">
    <location>
        <position position="54"/>
    </location>
</feature>
<dbReference type="SUPFAM" id="SSF52172">
    <property type="entry name" value="CheY-like"/>
    <property type="match status" value="1"/>
</dbReference>
<evidence type="ECO:0000256" key="1">
    <source>
        <dbReference type="ARBA" id="ARBA00018672"/>
    </source>
</evidence>
<dbReference type="RefSeq" id="WP_079589700.1">
    <property type="nucleotide sequence ID" value="NZ_DAMBHZ010000015.1"/>
</dbReference>
<dbReference type="PANTHER" id="PTHR43214">
    <property type="entry name" value="TWO-COMPONENT RESPONSE REGULATOR"/>
    <property type="match status" value="1"/>
</dbReference>
<dbReference type="CDD" id="cd06170">
    <property type="entry name" value="LuxR_C_like"/>
    <property type="match status" value="1"/>
</dbReference>
<dbReference type="EMBL" id="FUYN01000003">
    <property type="protein sequence ID" value="SKB50956.1"/>
    <property type="molecule type" value="Genomic_DNA"/>
</dbReference>
<dbReference type="InterPro" id="IPR001789">
    <property type="entry name" value="Sig_transdc_resp-reg_receiver"/>
</dbReference>
<dbReference type="CDD" id="cd17535">
    <property type="entry name" value="REC_NarL-like"/>
    <property type="match status" value="1"/>
</dbReference>
<keyword evidence="3" id="KW-0805">Transcription regulation</keyword>
<evidence type="ECO:0000259" key="8">
    <source>
        <dbReference type="PROSITE" id="PS50043"/>
    </source>
</evidence>
<dbReference type="InterPro" id="IPR011006">
    <property type="entry name" value="CheY-like_superfamily"/>
</dbReference>
<dbReference type="InterPro" id="IPR016032">
    <property type="entry name" value="Sig_transdc_resp-reg_C-effctor"/>
</dbReference>
<proteinExistence type="predicted"/>
<dbReference type="InterPro" id="IPR039420">
    <property type="entry name" value="WalR-like"/>
</dbReference>
<comment type="function">
    <text evidence="6">May play the central regulatory role in sporulation. It may be an element of the effector pathway responsible for the activation of sporulation genes in response to nutritional stress. Spo0A may act in concert with spo0H (a sigma factor) to control the expression of some genes that are critical to the sporulation process.</text>
</comment>
<organism evidence="10 11">
    <name type="scientific">Acetoanaerobium noterae</name>
    <dbReference type="NCBI Taxonomy" id="745369"/>
    <lineage>
        <taxon>Bacteria</taxon>
        <taxon>Bacillati</taxon>
        <taxon>Bacillota</taxon>
        <taxon>Clostridia</taxon>
        <taxon>Peptostreptococcales</taxon>
        <taxon>Filifactoraceae</taxon>
        <taxon>Acetoanaerobium</taxon>
    </lineage>
</organism>
<keyword evidence="5" id="KW-0804">Transcription</keyword>
<dbReference type="PROSITE" id="PS50110">
    <property type="entry name" value="RESPONSE_REGULATORY"/>
    <property type="match status" value="1"/>
</dbReference>
<dbReference type="GO" id="GO:0003677">
    <property type="term" value="F:DNA binding"/>
    <property type="evidence" value="ECO:0007669"/>
    <property type="project" value="UniProtKB-KW"/>
</dbReference>
<dbReference type="InterPro" id="IPR058245">
    <property type="entry name" value="NreC/VraR/RcsB-like_REC"/>
</dbReference>
<dbReference type="SUPFAM" id="SSF46894">
    <property type="entry name" value="C-terminal effector domain of the bipartite response regulators"/>
    <property type="match status" value="1"/>
</dbReference>
<keyword evidence="11" id="KW-1185">Reference proteome</keyword>
<dbReference type="SMART" id="SM00448">
    <property type="entry name" value="REC"/>
    <property type="match status" value="1"/>
</dbReference>
<dbReference type="Gene3D" id="3.40.50.2300">
    <property type="match status" value="1"/>
</dbReference>
<keyword evidence="2 7" id="KW-0597">Phosphoprotein</keyword>
<dbReference type="SMART" id="SM00421">
    <property type="entry name" value="HTH_LUXR"/>
    <property type="match status" value="1"/>
</dbReference>
<dbReference type="OrthoDB" id="9779069at2"/>
<accession>A0A1T5BUT6</accession>
<dbReference type="Proteomes" id="UP000243406">
    <property type="component" value="Unassembled WGS sequence"/>
</dbReference>
<evidence type="ECO:0000256" key="3">
    <source>
        <dbReference type="ARBA" id="ARBA00023015"/>
    </source>
</evidence>
<feature type="domain" description="Response regulatory" evidence="9">
    <location>
        <begin position="3"/>
        <end position="119"/>
    </location>
</feature>
<dbReference type="PROSITE" id="PS00622">
    <property type="entry name" value="HTH_LUXR_1"/>
    <property type="match status" value="1"/>
</dbReference>
<gene>
    <name evidence="10" type="ORF">SAMN02745120_1885</name>
</gene>
<dbReference type="Pfam" id="PF00196">
    <property type="entry name" value="GerE"/>
    <property type="match status" value="1"/>
</dbReference>
<dbReference type="InterPro" id="IPR000792">
    <property type="entry name" value="Tscrpt_reg_LuxR_C"/>
</dbReference>
<evidence type="ECO:0000313" key="11">
    <source>
        <dbReference type="Proteomes" id="UP000243406"/>
    </source>
</evidence>
<evidence type="ECO:0000256" key="6">
    <source>
        <dbReference type="ARBA" id="ARBA00024867"/>
    </source>
</evidence>
<evidence type="ECO:0000256" key="2">
    <source>
        <dbReference type="ARBA" id="ARBA00022553"/>
    </source>
</evidence>
<reference evidence="11" key="1">
    <citation type="submission" date="2017-02" db="EMBL/GenBank/DDBJ databases">
        <authorList>
            <person name="Varghese N."/>
            <person name="Submissions S."/>
        </authorList>
    </citation>
    <scope>NUCLEOTIDE SEQUENCE [LARGE SCALE GENOMIC DNA]</scope>
    <source>
        <strain evidence="11">ATCC 35199</strain>
    </source>
</reference>